<organism evidence="1 2">
    <name type="scientific">Ascobolus immersus RN42</name>
    <dbReference type="NCBI Taxonomy" id="1160509"/>
    <lineage>
        <taxon>Eukaryota</taxon>
        <taxon>Fungi</taxon>
        <taxon>Dikarya</taxon>
        <taxon>Ascomycota</taxon>
        <taxon>Pezizomycotina</taxon>
        <taxon>Pezizomycetes</taxon>
        <taxon>Pezizales</taxon>
        <taxon>Ascobolaceae</taxon>
        <taxon>Ascobolus</taxon>
    </lineage>
</organism>
<dbReference type="AlphaFoldDB" id="A0A3N4I1Y6"/>
<proteinExistence type="predicted"/>
<accession>A0A3N4I1Y6</accession>
<gene>
    <name evidence="1" type="ORF">BJ508DRAFT_307899</name>
</gene>
<sequence length="188" mass="20775">MAGATLEDEADFICAGVKKGKQTYLQRQERFFEGDGGDVGVAEGGTFHRRVSRQRTMRTRESEEGFEAVVRRGETHVGNESVLAGRGDEREDRAEKMVERERWKVGKGTCNHAKTSVHENGISNKNHAATTILHLLHSLSHHSMPRSECFDASFVLQSLPGVNSLYFYGMEAASQAGLVAAPKLQVSR</sequence>
<keyword evidence="2" id="KW-1185">Reference proteome</keyword>
<dbReference type="EMBL" id="ML119693">
    <property type="protein sequence ID" value="RPA79989.1"/>
    <property type="molecule type" value="Genomic_DNA"/>
</dbReference>
<evidence type="ECO:0000313" key="1">
    <source>
        <dbReference type="EMBL" id="RPA79989.1"/>
    </source>
</evidence>
<protein>
    <submittedName>
        <fullName evidence="1">Uncharacterized protein</fullName>
    </submittedName>
</protein>
<reference evidence="1 2" key="1">
    <citation type="journal article" date="2018" name="Nat. Ecol. Evol.">
        <title>Pezizomycetes genomes reveal the molecular basis of ectomycorrhizal truffle lifestyle.</title>
        <authorList>
            <person name="Murat C."/>
            <person name="Payen T."/>
            <person name="Noel B."/>
            <person name="Kuo A."/>
            <person name="Morin E."/>
            <person name="Chen J."/>
            <person name="Kohler A."/>
            <person name="Krizsan K."/>
            <person name="Balestrini R."/>
            <person name="Da Silva C."/>
            <person name="Montanini B."/>
            <person name="Hainaut M."/>
            <person name="Levati E."/>
            <person name="Barry K.W."/>
            <person name="Belfiori B."/>
            <person name="Cichocki N."/>
            <person name="Clum A."/>
            <person name="Dockter R.B."/>
            <person name="Fauchery L."/>
            <person name="Guy J."/>
            <person name="Iotti M."/>
            <person name="Le Tacon F."/>
            <person name="Lindquist E.A."/>
            <person name="Lipzen A."/>
            <person name="Malagnac F."/>
            <person name="Mello A."/>
            <person name="Molinier V."/>
            <person name="Miyauchi S."/>
            <person name="Poulain J."/>
            <person name="Riccioni C."/>
            <person name="Rubini A."/>
            <person name="Sitrit Y."/>
            <person name="Splivallo R."/>
            <person name="Traeger S."/>
            <person name="Wang M."/>
            <person name="Zifcakova L."/>
            <person name="Wipf D."/>
            <person name="Zambonelli A."/>
            <person name="Paolocci F."/>
            <person name="Nowrousian M."/>
            <person name="Ottonello S."/>
            <person name="Baldrian P."/>
            <person name="Spatafora J.W."/>
            <person name="Henrissat B."/>
            <person name="Nagy L.G."/>
            <person name="Aury J.M."/>
            <person name="Wincker P."/>
            <person name="Grigoriev I.V."/>
            <person name="Bonfante P."/>
            <person name="Martin F.M."/>
        </authorList>
    </citation>
    <scope>NUCLEOTIDE SEQUENCE [LARGE SCALE GENOMIC DNA]</scope>
    <source>
        <strain evidence="1 2">RN42</strain>
    </source>
</reference>
<evidence type="ECO:0000313" key="2">
    <source>
        <dbReference type="Proteomes" id="UP000275078"/>
    </source>
</evidence>
<name>A0A3N4I1Y6_ASCIM</name>
<dbReference type="Proteomes" id="UP000275078">
    <property type="component" value="Unassembled WGS sequence"/>
</dbReference>